<evidence type="ECO:0000259" key="3">
    <source>
        <dbReference type="Pfam" id="PF04321"/>
    </source>
</evidence>
<evidence type="ECO:0000313" key="5">
    <source>
        <dbReference type="Proteomes" id="UP000235658"/>
    </source>
</evidence>
<evidence type="ECO:0000256" key="2">
    <source>
        <dbReference type="RuleBase" id="RU364082"/>
    </source>
</evidence>
<keyword evidence="2" id="KW-0560">Oxidoreductase</keyword>
<accession>A0A2N6UK46</accession>
<keyword evidence="2" id="KW-0521">NADP</keyword>
<dbReference type="GO" id="GO:0005829">
    <property type="term" value="C:cytosol"/>
    <property type="evidence" value="ECO:0007669"/>
    <property type="project" value="TreeGrafter"/>
</dbReference>
<comment type="function">
    <text evidence="2">Catalyzes the reduction of dTDP-6-deoxy-L-lyxo-4-hexulose to yield dTDP-L-rhamnose.</text>
</comment>
<dbReference type="Proteomes" id="UP000235658">
    <property type="component" value="Unassembled WGS sequence"/>
</dbReference>
<dbReference type="UniPathway" id="UPA00124"/>
<dbReference type="CDD" id="cd05254">
    <property type="entry name" value="dTDP_HR_like_SDR_e"/>
    <property type="match status" value="1"/>
</dbReference>
<dbReference type="InterPro" id="IPR029903">
    <property type="entry name" value="RmlD-like-bd"/>
</dbReference>
<dbReference type="AlphaFoldDB" id="A0A2N6UK46"/>
<comment type="similarity">
    <text evidence="1 2">Belongs to the dTDP-4-dehydrorhamnose reductase family.</text>
</comment>
<dbReference type="EC" id="1.1.1.133" evidence="2"/>
<evidence type="ECO:0000313" key="4">
    <source>
        <dbReference type="EMBL" id="PMC82242.1"/>
    </source>
</evidence>
<gene>
    <name evidence="4" type="ORF">CJ192_00480</name>
</gene>
<dbReference type="Gene3D" id="3.90.25.10">
    <property type="entry name" value="UDP-galactose 4-epimerase, domain 1"/>
    <property type="match status" value="1"/>
</dbReference>
<organism evidence="4 5">
    <name type="scientific">Anaerococcus hydrogenalis</name>
    <dbReference type="NCBI Taxonomy" id="33029"/>
    <lineage>
        <taxon>Bacteria</taxon>
        <taxon>Bacillati</taxon>
        <taxon>Bacillota</taxon>
        <taxon>Tissierellia</taxon>
        <taxon>Tissierellales</taxon>
        <taxon>Peptoniphilaceae</taxon>
        <taxon>Anaerococcus</taxon>
    </lineage>
</organism>
<comment type="pathway">
    <text evidence="2">Carbohydrate biosynthesis; dTDP-L-rhamnose biosynthesis.</text>
</comment>
<dbReference type="SUPFAM" id="SSF51735">
    <property type="entry name" value="NAD(P)-binding Rossmann-fold domains"/>
    <property type="match status" value="1"/>
</dbReference>
<reference evidence="4 5" key="1">
    <citation type="submission" date="2017-09" db="EMBL/GenBank/DDBJ databases">
        <title>Bacterial strain isolated from the female urinary microbiota.</title>
        <authorList>
            <person name="Thomas-White K."/>
            <person name="Kumar N."/>
            <person name="Forster S."/>
            <person name="Putonti C."/>
            <person name="Lawley T."/>
            <person name="Wolfe A.J."/>
        </authorList>
    </citation>
    <scope>NUCLEOTIDE SEQUENCE [LARGE SCALE GENOMIC DNA]</scope>
    <source>
        <strain evidence="4 5">UMB0204</strain>
    </source>
</reference>
<dbReference type="PANTHER" id="PTHR10491">
    <property type="entry name" value="DTDP-4-DEHYDRORHAMNOSE REDUCTASE"/>
    <property type="match status" value="1"/>
</dbReference>
<sequence>MRINTIWITGAHGRLGSTLVRYLDPLEAEIIATDKEEVDITNQEEVNLFVDRNRPKIIINCSGITDRLKCENDPDKAYLLNALGSKNIAIASNRVRAKLVQLSTADVFDGQTIHPYKEIDKANPNSVYGKSKFLAEEFVKDFADRYFIVRVSRLYSKENNLVESIIDQGKNGLIKVPKSRYGSPTSAYELSKFLISIMDTNAYGVYHASCEGTCSFRAFAQKIVDLTKLDAKIEEVRDSDRIDFEPAFRGIDNYYLDLLGKNTFSTWEDALKDYLRREYGYDC</sequence>
<dbReference type="RefSeq" id="WP_102197351.1">
    <property type="nucleotide sequence ID" value="NZ_PNHP01000001.1"/>
</dbReference>
<dbReference type="EMBL" id="PNHP01000001">
    <property type="protein sequence ID" value="PMC82242.1"/>
    <property type="molecule type" value="Genomic_DNA"/>
</dbReference>
<dbReference type="GeneID" id="84577653"/>
<proteinExistence type="inferred from homology"/>
<dbReference type="InterPro" id="IPR036291">
    <property type="entry name" value="NAD(P)-bd_dom_sf"/>
</dbReference>
<feature type="domain" description="RmlD-like substrate binding" evidence="3">
    <location>
        <begin position="5"/>
        <end position="277"/>
    </location>
</feature>
<protein>
    <recommendedName>
        <fullName evidence="2">dTDP-4-dehydrorhamnose reductase</fullName>
        <ecNumber evidence="2">1.1.1.133</ecNumber>
    </recommendedName>
</protein>
<comment type="caution">
    <text evidence="4">The sequence shown here is derived from an EMBL/GenBank/DDBJ whole genome shotgun (WGS) entry which is preliminary data.</text>
</comment>
<name>A0A2N6UK46_9FIRM</name>
<dbReference type="Pfam" id="PF04321">
    <property type="entry name" value="RmlD_sub_bind"/>
    <property type="match status" value="1"/>
</dbReference>
<dbReference type="GO" id="GO:0019305">
    <property type="term" value="P:dTDP-rhamnose biosynthetic process"/>
    <property type="evidence" value="ECO:0007669"/>
    <property type="project" value="UniProtKB-UniPathway"/>
</dbReference>
<dbReference type="GO" id="GO:0008831">
    <property type="term" value="F:dTDP-4-dehydrorhamnose reductase activity"/>
    <property type="evidence" value="ECO:0007669"/>
    <property type="project" value="UniProtKB-EC"/>
</dbReference>
<dbReference type="Gene3D" id="3.40.50.720">
    <property type="entry name" value="NAD(P)-binding Rossmann-like Domain"/>
    <property type="match status" value="1"/>
</dbReference>
<evidence type="ECO:0000256" key="1">
    <source>
        <dbReference type="ARBA" id="ARBA00010944"/>
    </source>
</evidence>
<dbReference type="PANTHER" id="PTHR10491:SF4">
    <property type="entry name" value="METHIONINE ADENOSYLTRANSFERASE 2 SUBUNIT BETA"/>
    <property type="match status" value="1"/>
</dbReference>
<dbReference type="InterPro" id="IPR005913">
    <property type="entry name" value="dTDP_dehydrorham_reduct"/>
</dbReference>